<keyword evidence="4" id="KW-1185">Reference proteome</keyword>
<dbReference type="Gene3D" id="1.10.510.10">
    <property type="entry name" value="Transferase(Phosphotransferase) domain 1"/>
    <property type="match status" value="1"/>
</dbReference>
<dbReference type="Proteomes" id="UP000503447">
    <property type="component" value="Chromosome"/>
</dbReference>
<dbReference type="Gene3D" id="3.30.200.20">
    <property type="entry name" value="Phosphorylase Kinase, domain 1"/>
    <property type="match status" value="1"/>
</dbReference>
<reference evidence="4" key="1">
    <citation type="submission" date="2020-05" db="EMBL/GenBank/DDBJ databases">
        <title>Frigoriglobus tundricola gen. nov., sp. nov., a psychrotolerant cellulolytic planctomycete of the family Gemmataceae with two divergent copies of 16S rRNA gene.</title>
        <authorList>
            <person name="Kulichevskaya I.S."/>
            <person name="Ivanova A.A."/>
            <person name="Naumoff D.G."/>
            <person name="Beletsky A.V."/>
            <person name="Rijpstra W.I.C."/>
            <person name="Sinninghe Damste J.S."/>
            <person name="Mardanov A.V."/>
            <person name="Ravin N.V."/>
            <person name="Dedysh S.N."/>
        </authorList>
    </citation>
    <scope>NUCLEOTIDE SEQUENCE [LARGE SCALE GENOMIC DNA]</scope>
    <source>
        <strain evidence="4">PL17</strain>
    </source>
</reference>
<feature type="coiled-coil region" evidence="1">
    <location>
        <begin position="806"/>
        <end position="840"/>
    </location>
</feature>
<dbReference type="InterPro" id="IPR008984">
    <property type="entry name" value="SMAD_FHA_dom_sf"/>
</dbReference>
<feature type="region of interest" description="Disordered" evidence="2">
    <location>
        <begin position="179"/>
        <end position="211"/>
    </location>
</feature>
<sequence length="1297" mass="143387">MMAPLPTPSPPGYRPELPRVRLEVRTGTGRTIGYEFGGNEFLIGGAGACNLRLTATGAPPVGVQLMRKPEGVRVRRVTAGLLVVLNGAPLPAGTVTPVRDGDVLELAGLTLTVHVAPAPTATSARVPTVSAPPVAPPVPPVAPPVAPVPPRPVAPDPKPVYITPRFISLEAEVPTAELVPDLPPEPVTAATPSDEHRQHAERRRALDAEEADRRAAWAAEDADLIRRRRALDALAEELEADRLRWHERSRALDQELSDRRAADAAADSTELGRARAEIVSLRQKWLEECNRQRAAVVRQSEELQAERAAWEVVQQEVRDEQARTAAQAQELARQRELFAADHDIFEKARDTFEAGRLAETARFSAWEADLAARDAEVTRREGLLAAARDAFESDRAGFEDELTLLERRAAAVDSAEREVAARTREVDVRLEQLKRDTGEWEETVRLVTAEQERLRAEADRLDRQKAELDEQFALLADRAGQIESQQAVVAVFRAKLDRSRQDMEREAWQLAAARVREDEAHAELRKRIQEAEEVRAALSAVQADAAQERERLDERDSLLAAGLEEIRRQRELLAAEAARLNEREAQLDARAAEFAEQAGMLKGRMTQAFDLQNRLEADRVAVRERESALAQSEEARQSLQEQLRRRSEDLGKRAKALDEMARQLAADRAAIGESRAEVEALRQQIEDQLTARGADLEARAATVERQSADYAEKEQALARQVGRLKDVGAAVAAERKSLSQAREAYDTERVELAAFREQVAAELDALRAQAPELDDQAKLALDRVGAAREMLRGHLNELNDFARTSRADLETARAQIRQDAERLREQHEALDRAKDEHRLAVAAFRQQLVEWQGTVADMRRLLSSSETRIDAKQAATADATRQLVEETDRLRREREELTARRTEMERHLADMREWYRRKLRELARTNARDEAAAPAGEGEPTLPRLHSPGPDAPAPPQPGPDDLEPGDRQLGELLRSLALVDNETLAALWAEANRQRRTLRQVLLASGAISLYQLALIEAGNLDALVLGRFRVIDRLRATPREAIYRVHDPKRAGERSGGFYLLRHLSEAEMLDAVHPDEFRQRFSAARDAGHANLAGVVEVSEINGRPAVLQEWLTGLFSADWPAFAAHPGCWVRLATMAAGALDAAHRVGLVHGRLTSDAFVLTAEGVLKVTGFGEPPWLSGTAGASPEVSVAADLRAFGQVAFGWSQLAGKKRVARSKAFPESLWAVIRRLEADAEPPMGDTVAAAQPYQSAAELLSDLQRIARDTPFSDDAWEKLLKHVADNAPDSPAGLRKAG</sequence>
<dbReference type="EMBL" id="CP053452">
    <property type="protein sequence ID" value="QJX00587.1"/>
    <property type="molecule type" value="Genomic_DNA"/>
</dbReference>
<proteinExistence type="predicted"/>
<feature type="region of interest" description="Disordered" evidence="2">
    <location>
        <begin position="627"/>
        <end position="647"/>
    </location>
</feature>
<name>A0A6M5Z484_9BACT</name>
<dbReference type="CDD" id="cd00060">
    <property type="entry name" value="FHA"/>
    <property type="match status" value="1"/>
</dbReference>
<accession>A0A6M5Z484</accession>
<evidence type="ECO:0008006" key="5">
    <source>
        <dbReference type="Google" id="ProtNLM"/>
    </source>
</evidence>
<feature type="coiled-coil region" evidence="1">
    <location>
        <begin position="738"/>
        <end position="776"/>
    </location>
</feature>
<feature type="coiled-coil region" evidence="1">
    <location>
        <begin position="514"/>
        <end position="597"/>
    </location>
</feature>
<evidence type="ECO:0000256" key="1">
    <source>
        <dbReference type="SAM" id="Coils"/>
    </source>
</evidence>
<dbReference type="RefSeq" id="WP_171475302.1">
    <property type="nucleotide sequence ID" value="NZ_CP053452.2"/>
</dbReference>
<evidence type="ECO:0000256" key="2">
    <source>
        <dbReference type="SAM" id="MobiDB-lite"/>
    </source>
</evidence>
<dbReference type="SUPFAM" id="SSF49879">
    <property type="entry name" value="SMAD/FHA domain"/>
    <property type="match status" value="1"/>
</dbReference>
<dbReference type="KEGG" id="ftj:FTUN_8219"/>
<organism evidence="3 4">
    <name type="scientific">Frigoriglobus tundricola</name>
    <dbReference type="NCBI Taxonomy" id="2774151"/>
    <lineage>
        <taxon>Bacteria</taxon>
        <taxon>Pseudomonadati</taxon>
        <taxon>Planctomycetota</taxon>
        <taxon>Planctomycetia</taxon>
        <taxon>Gemmatales</taxon>
        <taxon>Gemmataceae</taxon>
        <taxon>Frigoriglobus</taxon>
    </lineage>
</organism>
<keyword evidence="1" id="KW-0175">Coiled coil</keyword>
<dbReference type="SUPFAM" id="SSF56112">
    <property type="entry name" value="Protein kinase-like (PK-like)"/>
    <property type="match status" value="1"/>
</dbReference>
<feature type="region of interest" description="Disordered" evidence="2">
    <location>
        <begin position="927"/>
        <end position="968"/>
    </location>
</feature>
<protein>
    <recommendedName>
        <fullName evidence="5">Protein kinase domain-containing protein</fullName>
    </recommendedName>
</protein>
<gene>
    <name evidence="3" type="ORF">FTUN_8219</name>
</gene>
<feature type="compositionally biased region" description="Basic and acidic residues" evidence="2">
    <location>
        <begin position="193"/>
        <end position="211"/>
    </location>
</feature>
<feature type="coiled-coil region" evidence="1">
    <location>
        <begin position="444"/>
        <end position="478"/>
    </location>
</feature>
<dbReference type="InterPro" id="IPR011009">
    <property type="entry name" value="Kinase-like_dom_sf"/>
</dbReference>
<feature type="coiled-coil region" evidence="1">
    <location>
        <begin position="876"/>
        <end position="907"/>
    </location>
</feature>
<evidence type="ECO:0000313" key="3">
    <source>
        <dbReference type="EMBL" id="QJX00587.1"/>
    </source>
</evidence>
<evidence type="ECO:0000313" key="4">
    <source>
        <dbReference type="Proteomes" id="UP000503447"/>
    </source>
</evidence>
<feature type="compositionally biased region" description="Pro residues" evidence="2">
    <location>
        <begin position="950"/>
        <end position="959"/>
    </location>
</feature>